<feature type="compositionally biased region" description="Basic and acidic residues" evidence="1">
    <location>
        <begin position="34"/>
        <end position="53"/>
    </location>
</feature>
<sequence>MSERKRSQDGRSETAELLDGQPVTPGATAQQGRDGGEIARKVGTRDEEKRVDETSAGATRALAQDQDKSGDKEKV</sequence>
<proteinExistence type="predicted"/>
<accession>A0A2U8HCK1</accession>
<feature type="compositionally biased region" description="Basic and acidic residues" evidence="1">
    <location>
        <begin position="65"/>
        <end position="75"/>
    </location>
</feature>
<feature type="compositionally biased region" description="Basic and acidic residues" evidence="1">
    <location>
        <begin position="1"/>
        <end position="14"/>
    </location>
</feature>
<dbReference type="AlphaFoldDB" id="A0A2U8HCK1"/>
<feature type="region of interest" description="Disordered" evidence="1">
    <location>
        <begin position="1"/>
        <end position="75"/>
    </location>
</feature>
<name>A0A2U8HCK1_9RHOB</name>
<organism evidence="2 3">
    <name type="scientific">Alloyangia pacifica</name>
    <dbReference type="NCBI Taxonomy" id="311180"/>
    <lineage>
        <taxon>Bacteria</taxon>
        <taxon>Pseudomonadati</taxon>
        <taxon>Pseudomonadota</taxon>
        <taxon>Alphaproteobacteria</taxon>
        <taxon>Rhodobacterales</taxon>
        <taxon>Roseobacteraceae</taxon>
        <taxon>Alloyangia</taxon>
    </lineage>
</organism>
<evidence type="ECO:0000256" key="1">
    <source>
        <dbReference type="SAM" id="MobiDB-lite"/>
    </source>
</evidence>
<dbReference type="RefSeq" id="WP_108965776.1">
    <property type="nucleotide sequence ID" value="NZ_CP022189.1"/>
</dbReference>
<dbReference type="Proteomes" id="UP000244915">
    <property type="component" value="Chromosome 1"/>
</dbReference>
<evidence type="ECO:0000313" key="2">
    <source>
        <dbReference type="EMBL" id="AWI83642.1"/>
    </source>
</evidence>
<dbReference type="KEGG" id="ypac:CEW88_08105"/>
<gene>
    <name evidence="2" type="ORF">CEW88_08105</name>
</gene>
<reference evidence="2 3" key="1">
    <citation type="submission" date="2017-06" db="EMBL/GenBank/DDBJ databases">
        <title>Yangia sp. YSBP01 complete genome sequence.</title>
        <authorList>
            <person name="Woo J.-H."/>
            <person name="Kim H.-S."/>
        </authorList>
    </citation>
    <scope>NUCLEOTIDE SEQUENCE [LARGE SCALE GENOMIC DNA]</scope>
    <source>
        <strain evidence="2 3">YSBP01</strain>
    </source>
</reference>
<evidence type="ECO:0000313" key="3">
    <source>
        <dbReference type="Proteomes" id="UP000244915"/>
    </source>
</evidence>
<dbReference type="EMBL" id="CP022189">
    <property type="protein sequence ID" value="AWI83642.1"/>
    <property type="molecule type" value="Genomic_DNA"/>
</dbReference>
<protein>
    <submittedName>
        <fullName evidence="2">Uncharacterized protein</fullName>
    </submittedName>
</protein>
<dbReference type="OrthoDB" id="7868955at2"/>